<name>A0A8J5I2C8_9STRA</name>
<dbReference type="AlphaFoldDB" id="A0A8J5I2C8"/>
<dbReference type="GO" id="GO:0003676">
    <property type="term" value="F:nucleic acid binding"/>
    <property type="evidence" value="ECO:0007669"/>
    <property type="project" value="InterPro"/>
</dbReference>
<sequence length="178" mass="20820">MQTCDVELYANPSAWWNEDVHLEWLKLMFGFRPQPRHPAILLVDDFSGYWTPAVLDYAKYIDLHLMRVPPSCTSSCQPADIAWSRPFKSYLRCEWVSMLRQQLRNHTGSTQAFKFKPPTRHTICEWVSSSWTKLSDATIKNGFFIGEHIFWIHCQLEKLNLTKFLFSPRLKVGCMSCA</sequence>
<dbReference type="InterPro" id="IPR004875">
    <property type="entry name" value="DDE_SF_endonuclease_dom"/>
</dbReference>
<evidence type="ECO:0000313" key="3">
    <source>
        <dbReference type="Proteomes" id="UP000709295"/>
    </source>
</evidence>
<dbReference type="Pfam" id="PF03184">
    <property type="entry name" value="DDE_1"/>
    <property type="match status" value="1"/>
</dbReference>
<evidence type="ECO:0000259" key="1">
    <source>
        <dbReference type="Pfam" id="PF03184"/>
    </source>
</evidence>
<feature type="domain" description="DDE-1" evidence="1">
    <location>
        <begin position="3"/>
        <end position="143"/>
    </location>
</feature>
<organism evidence="2 3">
    <name type="scientific">Phytophthora aleatoria</name>
    <dbReference type="NCBI Taxonomy" id="2496075"/>
    <lineage>
        <taxon>Eukaryota</taxon>
        <taxon>Sar</taxon>
        <taxon>Stramenopiles</taxon>
        <taxon>Oomycota</taxon>
        <taxon>Peronosporomycetes</taxon>
        <taxon>Peronosporales</taxon>
        <taxon>Peronosporaceae</taxon>
        <taxon>Phytophthora</taxon>
    </lineage>
</organism>
<dbReference type="EMBL" id="JAENGY010003156">
    <property type="protein sequence ID" value="KAG6942326.1"/>
    <property type="molecule type" value="Genomic_DNA"/>
</dbReference>
<dbReference type="Proteomes" id="UP000709295">
    <property type="component" value="Unassembled WGS sequence"/>
</dbReference>
<comment type="caution">
    <text evidence="2">The sequence shown here is derived from an EMBL/GenBank/DDBJ whole genome shotgun (WGS) entry which is preliminary data.</text>
</comment>
<proteinExistence type="predicted"/>
<reference evidence="2" key="1">
    <citation type="submission" date="2021-01" db="EMBL/GenBank/DDBJ databases">
        <title>Phytophthora aleatoria, a newly-described species from Pinus radiata is distinct from Phytophthora cactorum isolates based on comparative genomics.</title>
        <authorList>
            <person name="Mcdougal R."/>
            <person name="Panda P."/>
            <person name="Williams N."/>
            <person name="Studholme D.J."/>
        </authorList>
    </citation>
    <scope>NUCLEOTIDE SEQUENCE</scope>
    <source>
        <strain evidence="2">NZFS 4037</strain>
    </source>
</reference>
<protein>
    <recommendedName>
        <fullName evidence="1">DDE-1 domain-containing protein</fullName>
    </recommendedName>
</protein>
<gene>
    <name evidence="2" type="ORF">JG688_00018189</name>
</gene>
<evidence type="ECO:0000313" key="2">
    <source>
        <dbReference type="EMBL" id="KAG6942326.1"/>
    </source>
</evidence>
<accession>A0A8J5I2C8</accession>
<keyword evidence="3" id="KW-1185">Reference proteome</keyword>